<evidence type="ECO:0000256" key="11">
    <source>
        <dbReference type="ARBA" id="ARBA00023136"/>
    </source>
</evidence>
<evidence type="ECO:0000256" key="4">
    <source>
        <dbReference type="ARBA" id="ARBA00022519"/>
    </source>
</evidence>
<evidence type="ECO:0000256" key="12">
    <source>
        <dbReference type="ARBA" id="ARBA00023137"/>
    </source>
</evidence>
<dbReference type="PANTHER" id="PTHR32309:SF32">
    <property type="entry name" value="TYROSINE-PROTEIN KINASE ETK-RELATED"/>
    <property type="match status" value="1"/>
</dbReference>
<dbReference type="InterPro" id="IPR032807">
    <property type="entry name" value="GNVR"/>
</dbReference>
<dbReference type="InterPro" id="IPR025669">
    <property type="entry name" value="AAA_dom"/>
</dbReference>
<gene>
    <name evidence="19" type="ORF">GETHLI_33280</name>
</gene>
<feature type="domain" description="AAA" evidence="17">
    <location>
        <begin position="580"/>
        <end position="720"/>
    </location>
</feature>
<comment type="similarity">
    <text evidence="2">Belongs to the etk/wzc family.</text>
</comment>
<feature type="coiled-coil region" evidence="14">
    <location>
        <begin position="300"/>
        <end position="334"/>
    </location>
</feature>
<feature type="transmembrane region" description="Helical" evidence="15">
    <location>
        <begin position="471"/>
        <end position="491"/>
    </location>
</feature>
<keyword evidence="20" id="KW-1185">Reference proteome</keyword>
<evidence type="ECO:0000256" key="6">
    <source>
        <dbReference type="ARBA" id="ARBA00022692"/>
    </source>
</evidence>
<proteinExistence type="inferred from homology"/>
<evidence type="ECO:0000256" key="9">
    <source>
        <dbReference type="ARBA" id="ARBA00022840"/>
    </source>
</evidence>
<evidence type="ECO:0000256" key="14">
    <source>
        <dbReference type="SAM" id="Coils"/>
    </source>
</evidence>
<dbReference type="PANTHER" id="PTHR32309">
    <property type="entry name" value="TYROSINE-PROTEIN KINASE"/>
    <property type="match status" value="1"/>
</dbReference>
<dbReference type="Pfam" id="PF02706">
    <property type="entry name" value="Wzz"/>
    <property type="match status" value="1"/>
</dbReference>
<evidence type="ECO:0000256" key="3">
    <source>
        <dbReference type="ARBA" id="ARBA00022475"/>
    </source>
</evidence>
<evidence type="ECO:0000256" key="7">
    <source>
        <dbReference type="ARBA" id="ARBA00022741"/>
    </source>
</evidence>
<feature type="transmembrane region" description="Helical" evidence="15">
    <location>
        <begin position="47"/>
        <end position="68"/>
    </location>
</feature>
<keyword evidence="5" id="KW-0808">Transferase</keyword>
<evidence type="ECO:0000256" key="2">
    <source>
        <dbReference type="ARBA" id="ARBA00008883"/>
    </source>
</evidence>
<keyword evidence="10 15" id="KW-1133">Transmembrane helix</keyword>
<dbReference type="GO" id="GO:0004713">
    <property type="term" value="F:protein tyrosine kinase activity"/>
    <property type="evidence" value="ECO:0007669"/>
    <property type="project" value="UniProtKB-KW"/>
</dbReference>
<keyword evidence="4" id="KW-0997">Cell inner membrane</keyword>
<dbReference type="InterPro" id="IPR005702">
    <property type="entry name" value="Wzc-like_C"/>
</dbReference>
<keyword evidence="12 19" id="KW-0829">Tyrosine-protein kinase</keyword>
<feature type="domain" description="Tyrosine-protein kinase G-rich" evidence="18">
    <location>
        <begin position="414"/>
        <end position="489"/>
    </location>
</feature>
<evidence type="ECO:0000256" key="13">
    <source>
        <dbReference type="ARBA" id="ARBA00053015"/>
    </source>
</evidence>
<keyword evidence="8 19" id="KW-0418">Kinase</keyword>
<accession>A0ABQ5QKF0</accession>
<sequence length="767" mass="84419">MTSTHPPQAPHQTPFQSGLTQAFSRLARGFEESREIDFHEWLLNLWIGRYVILGSVLAFVLLGVFYAWRTTPIYQAEAMLQIEPPKPVRESDAAFARMGNLFSAPSDALTEIEIIGSNMVLGSTVTALNLDVVATPVLFPVIGEAMVRGKADAPLMEVETFELPDYMRGLEFQLMALPDGSFTWFTPAESPTTARKPGATFPANAPLATGKVGDMLEGTYGGETLKLQIRRMVAKPGQKFHLMRRPMLGVITDLRNDLEAAEKGANQPGRATNLLALTLRQTNPFRAADVLNEVMKQYVLQNTERKSEEIAGTLKLLQQQLPEVHARLEAAENRLNHFRTQTGAVDIPREADLALQQSSSLAAQISALKQKKEELRRIYQENSDVVGTLNAQIAKLEGESAVVNQKVRALPGAQQELVRLSRDVQVSTELYTALLNNIQQLQITRAGEGHNTRIVDYAMPSLKPIKPKKEMLVATFFVVGLFVGVGIVLGMRTLQKGIEDHRIIETKLGLPVFVTIPHSKAQRHHNKALTERHSGSHLLALHEPDDLATESLRSLRTTLNFSMGPAGSRSIMFTGPSPKIGKSFVSTNFSVVLAQAGLRVLLVDGDMRRGDLHKYFGLRNRLGGLSEAIAGLTSWKSVVNHTEVPGLDMMSTGEIPSNPAELLMSPGFEAFLKDAATEYDYVVIDAPPLLPVTDATIIGAKVDTVLLVAKFGQHSMNELRTCQSRVESSGLPLKGCVFNDITPTGLGYFDQQYRYAYHYKYGKADNS</sequence>
<dbReference type="Pfam" id="PF23607">
    <property type="entry name" value="WZC_N"/>
    <property type="match status" value="1"/>
</dbReference>
<evidence type="ECO:0000256" key="5">
    <source>
        <dbReference type="ARBA" id="ARBA00022679"/>
    </source>
</evidence>
<dbReference type="Pfam" id="PF13614">
    <property type="entry name" value="AAA_31"/>
    <property type="match status" value="1"/>
</dbReference>
<dbReference type="InterPro" id="IPR027417">
    <property type="entry name" value="P-loop_NTPase"/>
</dbReference>
<reference evidence="19 20" key="1">
    <citation type="journal article" date="2023" name="Antonie Van Leeuwenhoek">
        <title>Mesoterricola silvestris gen. nov., sp. nov., Mesoterricola sediminis sp. nov., Geothrix oryzae sp. nov., Geothrix edaphica sp. nov., Geothrix rubra sp. nov., and Geothrix limicola sp. nov., six novel members of Acidobacteriota isolated from soils.</title>
        <authorList>
            <person name="Itoh H."/>
            <person name="Sugisawa Y."/>
            <person name="Mise K."/>
            <person name="Xu Z."/>
            <person name="Kuniyasu M."/>
            <person name="Ushijima N."/>
            <person name="Kawano K."/>
            <person name="Kobayashi E."/>
            <person name="Shiratori Y."/>
            <person name="Masuda Y."/>
            <person name="Senoo K."/>
        </authorList>
    </citation>
    <scope>NUCLEOTIDE SEQUENCE [LARGE SCALE GENOMIC DNA]</scope>
    <source>
        <strain evidence="19 20">Red804</strain>
    </source>
</reference>
<organism evidence="19 20">
    <name type="scientific">Geothrix limicola</name>
    <dbReference type="NCBI Taxonomy" id="2927978"/>
    <lineage>
        <taxon>Bacteria</taxon>
        <taxon>Pseudomonadati</taxon>
        <taxon>Acidobacteriota</taxon>
        <taxon>Holophagae</taxon>
        <taxon>Holophagales</taxon>
        <taxon>Holophagaceae</taxon>
        <taxon>Geothrix</taxon>
    </lineage>
</organism>
<dbReference type="SUPFAM" id="SSF52540">
    <property type="entry name" value="P-loop containing nucleoside triphosphate hydrolases"/>
    <property type="match status" value="1"/>
</dbReference>
<dbReference type="InterPro" id="IPR050445">
    <property type="entry name" value="Bact_polysacc_biosynth/exp"/>
</dbReference>
<evidence type="ECO:0000313" key="20">
    <source>
        <dbReference type="Proteomes" id="UP001165069"/>
    </source>
</evidence>
<keyword evidence="14" id="KW-0175">Coiled coil</keyword>
<dbReference type="InterPro" id="IPR003856">
    <property type="entry name" value="LPS_length_determ_N"/>
</dbReference>
<keyword evidence="11 15" id="KW-0472">Membrane</keyword>
<keyword evidence="3" id="KW-1003">Cell membrane</keyword>
<evidence type="ECO:0000256" key="15">
    <source>
        <dbReference type="SAM" id="Phobius"/>
    </source>
</evidence>
<dbReference type="Pfam" id="PF13807">
    <property type="entry name" value="GNVR"/>
    <property type="match status" value="1"/>
</dbReference>
<dbReference type="Proteomes" id="UP001165069">
    <property type="component" value="Unassembled WGS sequence"/>
</dbReference>
<dbReference type="RefSeq" id="WP_285577546.1">
    <property type="nucleotide sequence ID" value="NZ_BSDE01000008.1"/>
</dbReference>
<keyword evidence="6 15" id="KW-0812">Transmembrane</keyword>
<dbReference type="CDD" id="cd05387">
    <property type="entry name" value="BY-kinase"/>
    <property type="match status" value="1"/>
</dbReference>
<evidence type="ECO:0000259" key="18">
    <source>
        <dbReference type="Pfam" id="PF13807"/>
    </source>
</evidence>
<dbReference type="EMBL" id="BSDE01000008">
    <property type="protein sequence ID" value="GLH74826.1"/>
    <property type="molecule type" value="Genomic_DNA"/>
</dbReference>
<name>A0ABQ5QKF0_9BACT</name>
<evidence type="ECO:0000313" key="19">
    <source>
        <dbReference type="EMBL" id="GLH74826.1"/>
    </source>
</evidence>
<evidence type="ECO:0000256" key="8">
    <source>
        <dbReference type="ARBA" id="ARBA00022777"/>
    </source>
</evidence>
<dbReference type="Gene3D" id="3.40.50.300">
    <property type="entry name" value="P-loop containing nucleotide triphosphate hydrolases"/>
    <property type="match status" value="1"/>
</dbReference>
<dbReference type="NCBIfam" id="TIGR01007">
    <property type="entry name" value="eps_fam"/>
    <property type="match status" value="1"/>
</dbReference>
<evidence type="ECO:0000259" key="17">
    <source>
        <dbReference type="Pfam" id="PF13614"/>
    </source>
</evidence>
<evidence type="ECO:0000256" key="10">
    <source>
        <dbReference type="ARBA" id="ARBA00022989"/>
    </source>
</evidence>
<keyword evidence="9" id="KW-0067">ATP-binding</keyword>
<comment type="catalytic activity">
    <reaction evidence="13">
        <text>L-tyrosyl-[protein] + ATP = O-phospho-L-tyrosyl-[protein] + ADP + H(+)</text>
        <dbReference type="Rhea" id="RHEA:10596"/>
        <dbReference type="Rhea" id="RHEA-COMP:10136"/>
        <dbReference type="Rhea" id="RHEA-COMP:20101"/>
        <dbReference type="ChEBI" id="CHEBI:15378"/>
        <dbReference type="ChEBI" id="CHEBI:30616"/>
        <dbReference type="ChEBI" id="CHEBI:46858"/>
        <dbReference type="ChEBI" id="CHEBI:61978"/>
        <dbReference type="ChEBI" id="CHEBI:456216"/>
    </reaction>
</comment>
<comment type="caution">
    <text evidence="19">The sequence shown here is derived from an EMBL/GenBank/DDBJ whole genome shotgun (WGS) entry which is preliminary data.</text>
</comment>
<evidence type="ECO:0000259" key="16">
    <source>
        <dbReference type="Pfam" id="PF02706"/>
    </source>
</evidence>
<feature type="domain" description="Polysaccharide chain length determinant N-terminal" evidence="16">
    <location>
        <begin position="35"/>
        <end position="127"/>
    </location>
</feature>
<comment type="subcellular location">
    <subcellularLocation>
        <location evidence="1">Cell inner membrane</location>
        <topology evidence="1">Multi-pass membrane protein</topology>
    </subcellularLocation>
</comment>
<keyword evidence="7" id="KW-0547">Nucleotide-binding</keyword>
<evidence type="ECO:0000256" key="1">
    <source>
        <dbReference type="ARBA" id="ARBA00004429"/>
    </source>
</evidence>
<protein>
    <submittedName>
        <fullName evidence="19">Protein-tyrosine kinase</fullName>
    </submittedName>
</protein>